<feature type="region of interest" description="Disordered" evidence="1">
    <location>
        <begin position="431"/>
        <end position="455"/>
    </location>
</feature>
<feature type="domain" description="HNH nuclease" evidence="2">
    <location>
        <begin position="353"/>
        <end position="405"/>
    </location>
</feature>
<dbReference type="Proteomes" id="UP001595900">
    <property type="component" value="Unassembled WGS sequence"/>
</dbReference>
<protein>
    <submittedName>
        <fullName evidence="3">DUF222 domain-containing protein</fullName>
    </submittedName>
</protein>
<evidence type="ECO:0000313" key="3">
    <source>
        <dbReference type="EMBL" id="MFC4244865.1"/>
    </source>
</evidence>
<name>A0ABV8QBG1_9MICO</name>
<comment type="caution">
    <text evidence="3">The sequence shown here is derived from an EMBL/GenBank/DDBJ whole genome shotgun (WGS) entry which is preliminary data.</text>
</comment>
<evidence type="ECO:0000256" key="1">
    <source>
        <dbReference type="SAM" id="MobiDB-lite"/>
    </source>
</evidence>
<evidence type="ECO:0000259" key="2">
    <source>
        <dbReference type="SMART" id="SM00507"/>
    </source>
</evidence>
<dbReference type="Gene3D" id="1.10.30.50">
    <property type="match status" value="1"/>
</dbReference>
<keyword evidence="4" id="KW-1185">Reference proteome</keyword>
<sequence>MTITGSAAHAALLRLGGMLPVEPGALSDLQLVALVETIAEARRQLDAADLVAAGEIARRSSADSPDSLARRLGYHTPAQAIEAITKTTGAGARKLVADAQAIAKLPAVEAAVLDGRIGREAGAAIAGELKAVTAGAPDGGTDDAAGRLAAAEEHLVEISITTTADQVRARAQEIAVALTPEAVEAQSEKAMRDRFFWVSSTRDGVARVKGLLPAGHAAVIRGVLDAYSNPRGRKTVEFVDAETDTPAGTSGTLSDGRSHGQKNADLLRDIFAAQARAADAPDMGGDHPTVWITTTASELAGGDGLAFYAGTAGAVPVAEAAQAACSGGVQTVIFGDDGRLLELGRETRGFSRRQRRAIATRDGGTCLIPGCTVPAQWCEVHHVTPYRDGGPTDASNGTSSKADHFVVLLDTHRGRHNVQMHPYLLGRSEMRHRRRHTHRKRVSFPKLAATHTPTR</sequence>
<accession>A0ABV8QBG1</accession>
<dbReference type="EMBL" id="JBHSCN010000006">
    <property type="protein sequence ID" value="MFC4244865.1"/>
    <property type="molecule type" value="Genomic_DNA"/>
</dbReference>
<dbReference type="RefSeq" id="WP_390231107.1">
    <property type="nucleotide sequence ID" value="NZ_JBHSCN010000006.1"/>
</dbReference>
<dbReference type="Pfam" id="PF02720">
    <property type="entry name" value="DUF222"/>
    <property type="match status" value="1"/>
</dbReference>
<dbReference type="CDD" id="cd00085">
    <property type="entry name" value="HNHc"/>
    <property type="match status" value="1"/>
</dbReference>
<proteinExistence type="predicted"/>
<dbReference type="InterPro" id="IPR003615">
    <property type="entry name" value="HNH_nuc"/>
</dbReference>
<feature type="compositionally biased region" description="Basic residues" evidence="1">
    <location>
        <begin position="431"/>
        <end position="443"/>
    </location>
</feature>
<dbReference type="SMART" id="SM00507">
    <property type="entry name" value="HNHc"/>
    <property type="match status" value="1"/>
</dbReference>
<organism evidence="3 4">
    <name type="scientific">Gryllotalpicola reticulitermitis</name>
    <dbReference type="NCBI Taxonomy" id="1184153"/>
    <lineage>
        <taxon>Bacteria</taxon>
        <taxon>Bacillati</taxon>
        <taxon>Actinomycetota</taxon>
        <taxon>Actinomycetes</taxon>
        <taxon>Micrococcales</taxon>
        <taxon>Microbacteriaceae</taxon>
        <taxon>Gryllotalpicola</taxon>
    </lineage>
</organism>
<dbReference type="InterPro" id="IPR003870">
    <property type="entry name" value="DUF222"/>
</dbReference>
<gene>
    <name evidence="3" type="ORF">ACFOYW_15935</name>
</gene>
<reference evidence="4" key="1">
    <citation type="journal article" date="2019" name="Int. J. Syst. Evol. Microbiol.">
        <title>The Global Catalogue of Microorganisms (GCM) 10K type strain sequencing project: providing services to taxonomists for standard genome sequencing and annotation.</title>
        <authorList>
            <consortium name="The Broad Institute Genomics Platform"/>
            <consortium name="The Broad Institute Genome Sequencing Center for Infectious Disease"/>
            <person name="Wu L."/>
            <person name="Ma J."/>
        </authorList>
    </citation>
    <scope>NUCLEOTIDE SEQUENCE [LARGE SCALE GENOMIC DNA]</scope>
    <source>
        <strain evidence="4">CGMCC 1.10363</strain>
    </source>
</reference>
<evidence type="ECO:0000313" key="4">
    <source>
        <dbReference type="Proteomes" id="UP001595900"/>
    </source>
</evidence>